<feature type="region of interest" description="Disordered" evidence="1">
    <location>
        <begin position="111"/>
        <end position="210"/>
    </location>
</feature>
<feature type="region of interest" description="Disordered" evidence="1">
    <location>
        <begin position="512"/>
        <end position="534"/>
    </location>
</feature>
<evidence type="ECO:0000256" key="1">
    <source>
        <dbReference type="SAM" id="MobiDB-lite"/>
    </source>
</evidence>
<accession>A0ABQ9G5S2</accession>
<evidence type="ECO:0000313" key="3">
    <source>
        <dbReference type="Proteomes" id="UP001159363"/>
    </source>
</evidence>
<dbReference type="EMBL" id="JARBHB010000015">
    <property type="protein sequence ID" value="KAJ8867422.1"/>
    <property type="molecule type" value="Genomic_DNA"/>
</dbReference>
<dbReference type="Proteomes" id="UP001159363">
    <property type="component" value="Chromosome 14"/>
</dbReference>
<feature type="region of interest" description="Disordered" evidence="1">
    <location>
        <begin position="628"/>
        <end position="698"/>
    </location>
</feature>
<feature type="region of interest" description="Disordered" evidence="1">
    <location>
        <begin position="591"/>
        <end position="611"/>
    </location>
</feature>
<sequence>MSVPDDVEDISRSHYQASERVNVDVFAQNKRPRPQHSHTPFVSSREAGIRGRYKRTFFLRMLTYSALTSEELLRTCLVLRRQCFSESGTASRIQELCEKFRVVAPSAHRSLNFPRRQGHPHRRPLTGAHTTLNGPFTPGREIEARTKRRGEREEREERKRGEIRERRYSENEEREERRERIERREKRENREEREERKKRREKIQKKHRRDMIMKERGQRGEIKKEKRREWKGKREDWRGVEQRRKREREKRETVYVCERNPLVHTVSETSWVAVDQALPSTVTASSHQPAVDISIFVHHCGPGVWGRVAGDEIDSYAGFTMPRRGHPDSQTRQNTFVGMSGLRFCRDDLAPDWLMTKFSSVSGLFCRTVGCSYCDVSEKHTNTLVNITMRQSARGYRGETAAYTADTRPRTPAKWRHCQQHVGKPFANQRLAVAYLPACSSPANREPSTTTQQLVRPGFKKVGSDREWVISRDIVAVARTCRQPCTTCWGIIPKSVIGHCIEIKEKSGKLHLPPPPNTCVGGSPSSSPTEHLRTQKKGLVELGPRLAGLTGGLSELRRDVQGVLTSGLCVLCGLERETSSARREIQLLQPNGWYKGPHKGPSTPPALSFGNDERVELGDFQRLLITSAAGTQGLRESGDPRENPLTSGIVRHDSRLRRSGRDPGGDRTRRASVGGEQANRSATSATNTEEERSVFREL</sequence>
<name>A0ABQ9G5S2_9NEOP</name>
<reference evidence="2 3" key="1">
    <citation type="submission" date="2023-02" db="EMBL/GenBank/DDBJ databases">
        <title>LHISI_Scaffold_Assembly.</title>
        <authorList>
            <person name="Stuart O.P."/>
            <person name="Cleave R."/>
            <person name="Magrath M.J.L."/>
            <person name="Mikheyev A.S."/>
        </authorList>
    </citation>
    <scope>NUCLEOTIDE SEQUENCE [LARGE SCALE GENOMIC DNA]</scope>
    <source>
        <strain evidence="2">Daus_M_001</strain>
        <tissue evidence="2">Leg muscle</tissue>
    </source>
</reference>
<feature type="compositionally biased region" description="Basic and acidic residues" evidence="1">
    <location>
        <begin position="659"/>
        <end position="669"/>
    </location>
</feature>
<evidence type="ECO:0000313" key="2">
    <source>
        <dbReference type="EMBL" id="KAJ8867422.1"/>
    </source>
</evidence>
<feature type="compositionally biased region" description="Polar residues" evidence="1">
    <location>
        <begin position="678"/>
        <end position="687"/>
    </location>
</feature>
<keyword evidence="3" id="KW-1185">Reference proteome</keyword>
<comment type="caution">
    <text evidence="2">The sequence shown here is derived from an EMBL/GenBank/DDBJ whole genome shotgun (WGS) entry which is preliminary data.</text>
</comment>
<feature type="compositionally biased region" description="Basic and acidic residues" evidence="1">
    <location>
        <begin position="140"/>
        <end position="195"/>
    </location>
</feature>
<organism evidence="2 3">
    <name type="scientific">Dryococelus australis</name>
    <dbReference type="NCBI Taxonomy" id="614101"/>
    <lineage>
        <taxon>Eukaryota</taxon>
        <taxon>Metazoa</taxon>
        <taxon>Ecdysozoa</taxon>
        <taxon>Arthropoda</taxon>
        <taxon>Hexapoda</taxon>
        <taxon>Insecta</taxon>
        <taxon>Pterygota</taxon>
        <taxon>Neoptera</taxon>
        <taxon>Polyneoptera</taxon>
        <taxon>Phasmatodea</taxon>
        <taxon>Verophasmatodea</taxon>
        <taxon>Anareolatae</taxon>
        <taxon>Phasmatidae</taxon>
        <taxon>Eurycanthinae</taxon>
        <taxon>Dryococelus</taxon>
    </lineage>
</organism>
<protein>
    <submittedName>
        <fullName evidence="2">Uncharacterized protein</fullName>
    </submittedName>
</protein>
<proteinExistence type="predicted"/>
<gene>
    <name evidence="2" type="ORF">PR048_031223</name>
</gene>
<feature type="compositionally biased region" description="Basic and acidic residues" evidence="1">
    <location>
        <begin position="689"/>
        <end position="698"/>
    </location>
</feature>
<feature type="compositionally biased region" description="Basic residues" evidence="1">
    <location>
        <begin position="196"/>
        <end position="209"/>
    </location>
</feature>